<dbReference type="Proteomes" id="UP000319160">
    <property type="component" value="Unassembled WGS sequence"/>
</dbReference>
<feature type="compositionally biased region" description="Low complexity" evidence="1">
    <location>
        <begin position="44"/>
        <end position="59"/>
    </location>
</feature>
<evidence type="ECO:0000259" key="2">
    <source>
        <dbReference type="PROSITE" id="PS50196"/>
    </source>
</evidence>
<dbReference type="EMBL" id="VFLP01000005">
    <property type="protein sequence ID" value="TRX97801.1"/>
    <property type="molecule type" value="Genomic_DNA"/>
</dbReference>
<feature type="region of interest" description="Disordered" evidence="1">
    <location>
        <begin position="1"/>
        <end position="343"/>
    </location>
</feature>
<feature type="domain" description="RanBD1" evidence="2">
    <location>
        <begin position="340"/>
        <end position="438"/>
    </location>
</feature>
<feature type="compositionally biased region" description="Gly residues" evidence="1">
    <location>
        <begin position="254"/>
        <end position="269"/>
    </location>
</feature>
<feature type="compositionally biased region" description="Basic and acidic residues" evidence="1">
    <location>
        <begin position="106"/>
        <end position="122"/>
    </location>
</feature>
<feature type="compositionally biased region" description="Acidic residues" evidence="1">
    <location>
        <begin position="287"/>
        <end position="318"/>
    </location>
</feature>
<protein>
    <recommendedName>
        <fullName evidence="2">RanBD1 domain-containing protein</fullName>
    </recommendedName>
</protein>
<comment type="caution">
    <text evidence="3">The sequence shown here is derived from an EMBL/GenBank/DDBJ whole genome shotgun (WGS) entry which is preliminary data.</text>
</comment>
<dbReference type="AlphaFoldDB" id="A0A553IC68"/>
<dbReference type="OrthoDB" id="185618at2759"/>
<dbReference type="SUPFAM" id="SSF50729">
    <property type="entry name" value="PH domain-like"/>
    <property type="match status" value="1"/>
</dbReference>
<reference evidence="4" key="1">
    <citation type="submission" date="2019-06" db="EMBL/GenBank/DDBJ databases">
        <title>Draft genome sequence of the griseofulvin-producing fungus Xylaria cubensis strain G536.</title>
        <authorList>
            <person name="Mead M.E."/>
            <person name="Raja H.A."/>
            <person name="Steenwyk J.L."/>
            <person name="Knowles S.L."/>
            <person name="Oberlies N.H."/>
            <person name="Rokas A."/>
        </authorList>
    </citation>
    <scope>NUCLEOTIDE SEQUENCE [LARGE SCALE GENOMIC DNA]</scope>
    <source>
        <strain evidence="4">G536</strain>
    </source>
</reference>
<dbReference type="PROSITE" id="PS50196">
    <property type="entry name" value="RANBD1"/>
    <property type="match status" value="1"/>
</dbReference>
<evidence type="ECO:0000313" key="3">
    <source>
        <dbReference type="EMBL" id="TRX97801.1"/>
    </source>
</evidence>
<proteinExistence type="predicted"/>
<dbReference type="InterPro" id="IPR000156">
    <property type="entry name" value="Ran_bind_dom"/>
</dbReference>
<evidence type="ECO:0000313" key="4">
    <source>
        <dbReference type="Proteomes" id="UP000319160"/>
    </source>
</evidence>
<evidence type="ECO:0000256" key="1">
    <source>
        <dbReference type="SAM" id="MobiDB-lite"/>
    </source>
</evidence>
<dbReference type="STRING" id="2512241.A0A553IC68"/>
<name>A0A553IC68_9PEZI</name>
<dbReference type="InterPro" id="IPR011993">
    <property type="entry name" value="PH-like_dom_sf"/>
</dbReference>
<dbReference type="SMART" id="SM00160">
    <property type="entry name" value="RanBD"/>
    <property type="match status" value="1"/>
</dbReference>
<gene>
    <name evidence="3" type="ORF">FHL15_001556</name>
</gene>
<dbReference type="Gene3D" id="2.30.29.30">
    <property type="entry name" value="Pleckstrin-homology domain (PH domain)/Phosphotyrosine-binding domain (PTB)"/>
    <property type="match status" value="1"/>
</dbReference>
<feature type="compositionally biased region" description="Polar residues" evidence="1">
    <location>
        <begin position="161"/>
        <end position="207"/>
    </location>
</feature>
<dbReference type="PANTHER" id="PTHR23138">
    <property type="entry name" value="RAN BINDING PROTEIN"/>
    <property type="match status" value="1"/>
</dbReference>
<sequence length="559" mass="57649">MATTPKRSPTPERTTAEDPDTAAARKELRQTAISEKPDLSAMTASNHASPSDDAPSAAHAAKDLISSPKKKRAHDEVDEPKDKAANADADGDVSPIGANGSTPLSRTDRSEPEKKRPRDISSELKSAPTISATKPLLNSKDTTANALSAKNSDSDSDKSQPPGTQSNRAPAKKTSITTTSAFQSSTMSGFANQPSPFLQASTGQAPLSSFASSSSTHTSFAAATPTVGSIFSAGGSSGAASPFGKLGPTPSPFGGLGGSLGGTLFGAPGGSLTSKKPAKPFGAPASDNEDGTDDDEDSNADGNDGDDDGNQDDENDGDDGTHAGTPATGDGSKSKPQPAAANDGEASIIQARGKLYSLDKTTNAWKERGAGILKLMVPKECAVAGDNPNVGLPGSFDPTALKESESKLIRLVMRQDATHRVILNTALLPNMEFREKSGLRATSILFTAIEDEGPVSVTLRMNAAHAKSISVSDEVEARKRVFAQTPSTPLAPQVSGDDNSAGGHGLASPAPRARNARHRTPPSDESEMSSASSSPKRGRQEPRFKGPMTRARLARATGC</sequence>
<accession>A0A553IC68</accession>
<keyword evidence="4" id="KW-1185">Reference proteome</keyword>
<feature type="compositionally biased region" description="Polar residues" evidence="1">
    <location>
        <begin position="1"/>
        <end position="13"/>
    </location>
</feature>
<feature type="region of interest" description="Disordered" evidence="1">
    <location>
        <begin position="483"/>
        <end position="559"/>
    </location>
</feature>
<dbReference type="InterPro" id="IPR045255">
    <property type="entry name" value="RanBP1-like"/>
</dbReference>
<organism evidence="3 4">
    <name type="scientific">Xylaria flabelliformis</name>
    <dbReference type="NCBI Taxonomy" id="2512241"/>
    <lineage>
        <taxon>Eukaryota</taxon>
        <taxon>Fungi</taxon>
        <taxon>Dikarya</taxon>
        <taxon>Ascomycota</taxon>
        <taxon>Pezizomycotina</taxon>
        <taxon>Sordariomycetes</taxon>
        <taxon>Xylariomycetidae</taxon>
        <taxon>Xylariales</taxon>
        <taxon>Xylariaceae</taxon>
        <taxon>Xylaria</taxon>
    </lineage>
</organism>
<feature type="compositionally biased region" description="Low complexity" evidence="1">
    <location>
        <begin position="208"/>
        <end position="248"/>
    </location>
</feature>